<protein>
    <submittedName>
        <fullName evidence="3">UDP-glucuronate 4-epimerase</fullName>
    </submittedName>
</protein>
<gene>
    <name evidence="3" type="ORF">SAMN05444581_109108</name>
</gene>
<evidence type="ECO:0000256" key="1">
    <source>
        <dbReference type="ARBA" id="ARBA00023027"/>
    </source>
</evidence>
<dbReference type="AlphaFoldDB" id="A0A1I4A7A8"/>
<keyword evidence="1" id="KW-0520">NAD</keyword>
<reference evidence="3 4" key="1">
    <citation type="submission" date="2016-10" db="EMBL/GenBank/DDBJ databases">
        <authorList>
            <person name="de Groot N.N."/>
        </authorList>
    </citation>
    <scope>NUCLEOTIDE SEQUENCE [LARGE SCALE GENOMIC DNA]</scope>
    <source>
        <strain evidence="3 4">NE2</strain>
    </source>
</reference>
<dbReference type="EMBL" id="FOSN01000009">
    <property type="protein sequence ID" value="SFK51821.1"/>
    <property type="molecule type" value="Genomic_DNA"/>
</dbReference>
<dbReference type="Gene3D" id="3.40.50.720">
    <property type="entry name" value="NAD(P)-binding Rossmann-like Domain"/>
    <property type="match status" value="1"/>
</dbReference>
<name>A0A1I4A7A8_9HYPH</name>
<dbReference type="PRINTS" id="PR01713">
    <property type="entry name" value="NUCEPIMERASE"/>
</dbReference>
<evidence type="ECO:0000313" key="3">
    <source>
        <dbReference type="EMBL" id="SFK51821.1"/>
    </source>
</evidence>
<sequence>MRILVTGSAGFIGFHLSRRLIEEGHEVAGVDGFTPYYDPVLKRRRQQILLESPAFRGHEILLEDFAAMERVYGSGFDAVYHFAAQAGVRYSLENPRAYLDANLCGTFNLLELMRRSPPRHALMASTSSVYGANAKIPFRETDRADHPLTFYAASKKANEEMAHSYSHLFGIPVTMLRFFTVYGPFGRPDMALFKFAAALFAGKPVDIYNHGNMKRDFTYVGDLVEAMIRLLDVAPSTPNVRTAPPRDFDSLSPVAPWRVVNIGAERPIALMDFVAAIEAATGLKADCNFMEMQQGDVPLTFADTQLLAFLTGFSPQTSIADGVRAFVEWYRDYYKIEDT</sequence>
<dbReference type="STRING" id="1612308.SAMN05444581_109108"/>
<keyword evidence="4" id="KW-1185">Reference proteome</keyword>
<evidence type="ECO:0000313" key="4">
    <source>
        <dbReference type="Proteomes" id="UP000198755"/>
    </source>
</evidence>
<dbReference type="Proteomes" id="UP000198755">
    <property type="component" value="Unassembled WGS sequence"/>
</dbReference>
<dbReference type="SUPFAM" id="SSF51735">
    <property type="entry name" value="NAD(P)-binding Rossmann-fold domains"/>
    <property type="match status" value="1"/>
</dbReference>
<evidence type="ECO:0000259" key="2">
    <source>
        <dbReference type="Pfam" id="PF01370"/>
    </source>
</evidence>
<dbReference type="PANTHER" id="PTHR43574">
    <property type="entry name" value="EPIMERASE-RELATED"/>
    <property type="match status" value="1"/>
</dbReference>
<dbReference type="InterPro" id="IPR001509">
    <property type="entry name" value="Epimerase_deHydtase"/>
</dbReference>
<accession>A0A1I4A7A8</accession>
<dbReference type="RefSeq" id="WP_175492587.1">
    <property type="nucleotide sequence ID" value="NZ_FOSN01000009.1"/>
</dbReference>
<dbReference type="InterPro" id="IPR036291">
    <property type="entry name" value="NAD(P)-bd_dom_sf"/>
</dbReference>
<feature type="domain" description="NAD-dependent epimerase/dehydratase" evidence="2">
    <location>
        <begin position="3"/>
        <end position="233"/>
    </location>
</feature>
<proteinExistence type="predicted"/>
<dbReference type="Pfam" id="PF01370">
    <property type="entry name" value="Epimerase"/>
    <property type="match status" value="1"/>
</dbReference>
<organism evidence="3 4">
    <name type="scientific">Methylocapsa palsarum</name>
    <dbReference type="NCBI Taxonomy" id="1612308"/>
    <lineage>
        <taxon>Bacteria</taxon>
        <taxon>Pseudomonadati</taxon>
        <taxon>Pseudomonadota</taxon>
        <taxon>Alphaproteobacteria</taxon>
        <taxon>Hyphomicrobiales</taxon>
        <taxon>Beijerinckiaceae</taxon>
        <taxon>Methylocapsa</taxon>
    </lineage>
</organism>